<name>A0A8K0C645_IGNLU</name>
<dbReference type="Proteomes" id="UP000801492">
    <property type="component" value="Unassembled WGS sequence"/>
</dbReference>
<dbReference type="InterPro" id="IPR036058">
    <property type="entry name" value="Kazal_dom_sf"/>
</dbReference>
<keyword evidence="3" id="KW-1185">Reference proteome</keyword>
<evidence type="ECO:0000313" key="3">
    <source>
        <dbReference type="Proteomes" id="UP000801492"/>
    </source>
</evidence>
<sequence>MNNMDLNSLKETMEKFILQHMNIQIEPKKVYKLSAKMCLIELKNLEDKATIMKNKSKLKQIKEAKVYINDDLSIIEREKQKQIRRKANKEKGNGKDVKIGYDKVIIDGVEWRWDRAKGKLEKAHSAKKQCDCPDKTDPIIGMDGVIFENRCLLECTHGPEALGIPVALVKNDEEPKPVAADSSDSYHPTSSEGDVSWEDIKSVF</sequence>
<evidence type="ECO:0000313" key="2">
    <source>
        <dbReference type="EMBL" id="KAF2879416.1"/>
    </source>
</evidence>
<reference evidence="2" key="1">
    <citation type="submission" date="2019-08" db="EMBL/GenBank/DDBJ databases">
        <title>The genome of the North American firefly Photinus pyralis.</title>
        <authorList>
            <consortium name="Photinus pyralis genome working group"/>
            <person name="Fallon T.R."/>
            <person name="Sander Lower S.E."/>
            <person name="Weng J.-K."/>
        </authorList>
    </citation>
    <scope>NUCLEOTIDE SEQUENCE</scope>
    <source>
        <strain evidence="2">TRF0915ILg1</strain>
        <tissue evidence="2">Whole body</tissue>
    </source>
</reference>
<gene>
    <name evidence="2" type="ORF">ILUMI_26758</name>
</gene>
<dbReference type="EMBL" id="VTPC01091173">
    <property type="protein sequence ID" value="KAF2879416.1"/>
    <property type="molecule type" value="Genomic_DNA"/>
</dbReference>
<comment type="caution">
    <text evidence="2">The sequence shown here is derived from an EMBL/GenBank/DDBJ whole genome shotgun (WGS) entry which is preliminary data.</text>
</comment>
<protein>
    <submittedName>
        <fullName evidence="2">Uncharacterized protein</fullName>
    </submittedName>
</protein>
<dbReference type="CDD" id="cd00104">
    <property type="entry name" value="KAZAL_FS"/>
    <property type="match status" value="1"/>
</dbReference>
<dbReference type="OrthoDB" id="7617398at2759"/>
<proteinExistence type="predicted"/>
<organism evidence="2 3">
    <name type="scientific">Ignelater luminosus</name>
    <name type="common">Cucubano</name>
    <name type="synonym">Pyrophorus luminosus</name>
    <dbReference type="NCBI Taxonomy" id="2038154"/>
    <lineage>
        <taxon>Eukaryota</taxon>
        <taxon>Metazoa</taxon>
        <taxon>Ecdysozoa</taxon>
        <taxon>Arthropoda</taxon>
        <taxon>Hexapoda</taxon>
        <taxon>Insecta</taxon>
        <taxon>Pterygota</taxon>
        <taxon>Neoptera</taxon>
        <taxon>Endopterygota</taxon>
        <taxon>Coleoptera</taxon>
        <taxon>Polyphaga</taxon>
        <taxon>Elateriformia</taxon>
        <taxon>Elateroidea</taxon>
        <taxon>Elateridae</taxon>
        <taxon>Agrypninae</taxon>
        <taxon>Pyrophorini</taxon>
        <taxon>Ignelater</taxon>
    </lineage>
</organism>
<dbReference type="SUPFAM" id="SSF100895">
    <property type="entry name" value="Kazal-type serine protease inhibitors"/>
    <property type="match status" value="1"/>
</dbReference>
<feature type="compositionally biased region" description="Polar residues" evidence="1">
    <location>
        <begin position="182"/>
        <end position="193"/>
    </location>
</feature>
<evidence type="ECO:0000256" key="1">
    <source>
        <dbReference type="SAM" id="MobiDB-lite"/>
    </source>
</evidence>
<dbReference type="Gene3D" id="3.30.60.30">
    <property type="match status" value="1"/>
</dbReference>
<dbReference type="AlphaFoldDB" id="A0A8K0C645"/>
<accession>A0A8K0C645</accession>
<feature type="region of interest" description="Disordered" evidence="1">
    <location>
        <begin position="175"/>
        <end position="204"/>
    </location>
</feature>